<evidence type="ECO:0000313" key="2">
    <source>
        <dbReference type="Proteomes" id="UP000290407"/>
    </source>
</evidence>
<accession>A0A4Q2UM19</accession>
<dbReference type="Proteomes" id="UP000290407">
    <property type="component" value="Unassembled WGS sequence"/>
</dbReference>
<protein>
    <submittedName>
        <fullName evidence="1">Uncharacterized protein</fullName>
    </submittedName>
</protein>
<organism evidence="1 2">
    <name type="scientific">Spirosoma sordidisoli</name>
    <dbReference type="NCBI Taxonomy" id="2502893"/>
    <lineage>
        <taxon>Bacteria</taxon>
        <taxon>Pseudomonadati</taxon>
        <taxon>Bacteroidota</taxon>
        <taxon>Cytophagia</taxon>
        <taxon>Cytophagales</taxon>
        <taxon>Cytophagaceae</taxon>
        <taxon>Spirosoma</taxon>
    </lineage>
</organism>
<gene>
    <name evidence="1" type="ORF">EQG79_14450</name>
</gene>
<dbReference type="AlphaFoldDB" id="A0A4Q2UM19"/>
<name>A0A4Q2UM19_9BACT</name>
<dbReference type="RefSeq" id="WP_077919714.1">
    <property type="nucleotide sequence ID" value="NZ_SBLB01000003.1"/>
</dbReference>
<evidence type="ECO:0000313" key="1">
    <source>
        <dbReference type="EMBL" id="RYC69792.1"/>
    </source>
</evidence>
<reference evidence="1 2" key="1">
    <citation type="submission" date="2019-01" db="EMBL/GenBank/DDBJ databases">
        <title>Spirosoma flava sp. nov., a propanil-degrading bacterium isolated from herbicide-contaminated soil.</title>
        <authorList>
            <person name="Zhang L."/>
            <person name="Jiang J.-D."/>
        </authorList>
    </citation>
    <scope>NUCLEOTIDE SEQUENCE [LARGE SCALE GENOMIC DNA]</scope>
    <source>
        <strain evidence="1 2">TY50</strain>
    </source>
</reference>
<comment type="caution">
    <text evidence="1">The sequence shown here is derived from an EMBL/GenBank/DDBJ whole genome shotgun (WGS) entry which is preliminary data.</text>
</comment>
<keyword evidence="2" id="KW-1185">Reference proteome</keyword>
<proteinExistence type="predicted"/>
<dbReference type="EMBL" id="SBLB01000003">
    <property type="protein sequence ID" value="RYC69792.1"/>
    <property type="molecule type" value="Genomic_DNA"/>
</dbReference>
<sequence length="220" mass="25223">MINESIEQLSAWLDAPLYEQGVLLYEKLILPTPAGSTFVLGMLKAGADDYNRQILHTALSSLHEQLGERLLLQQASYPQPLVDALEDGKRLMDERTILKERLRMAYNGGTREGDELRTWSFRILDIGDELTMIYGRRHFFAEHGYLPDESEPVVRSAQALLTRRNTLRTFVSRYKKRLVAAGTEPERLKCQTLLAQYHSELFQIQQQLDTLTPTDDAISR</sequence>